<dbReference type="EMBL" id="MZ089762">
    <property type="protein sequence ID" value="QXP45054.1"/>
    <property type="molecule type" value="Genomic_DNA"/>
</dbReference>
<evidence type="ECO:0000313" key="2">
    <source>
        <dbReference type="EMBL" id="QXP45054.1"/>
    </source>
</evidence>
<sequence>MDSMSHQYFDPLPRPAARRQQEFSPLVDEYFLDRNDRLQLKPVQRDQQALIDSCEYTKLSEIYDLMTDIPRDSFLAAMQDTDRIVEERENYLSQLDILQEVDTMLDNYRQEAGINEVLSRSQLYDLIRQRAAEAEQTIINKRKELFTNETKQDPTSVESEQT</sequence>
<evidence type="ECO:0000256" key="1">
    <source>
        <dbReference type="SAM" id="MobiDB-lite"/>
    </source>
</evidence>
<proteinExistence type="predicted"/>
<feature type="region of interest" description="Disordered" evidence="1">
    <location>
        <begin position="143"/>
        <end position="162"/>
    </location>
</feature>
<feature type="compositionally biased region" description="Polar residues" evidence="1">
    <location>
        <begin position="153"/>
        <end position="162"/>
    </location>
</feature>
<accession>A0A8F5XUA2</accession>
<name>A0A8F5XUA2_9VIRU</name>
<feature type="compositionally biased region" description="Basic and acidic residues" evidence="1">
    <location>
        <begin position="143"/>
        <end position="152"/>
    </location>
</feature>
<organism evidence="2">
    <name type="scientific">Microvirus mar16</name>
    <dbReference type="NCBI Taxonomy" id="2851148"/>
    <lineage>
        <taxon>Viruses</taxon>
        <taxon>Monodnaviria</taxon>
        <taxon>Sangervirae</taxon>
        <taxon>Phixviricota</taxon>
        <taxon>Malgrandaviricetes</taxon>
        <taxon>Petitvirales</taxon>
        <taxon>Microviridae</taxon>
    </lineage>
</organism>
<protein>
    <submittedName>
        <fullName evidence="2">Uncharacterized protein</fullName>
    </submittedName>
</protein>
<reference evidence="2" key="1">
    <citation type="submission" date="2021-04" db="EMBL/GenBank/DDBJ databases">
        <title>Genomes of microviruses identified in yellow-bellied marmot fecal samples.</title>
        <authorList>
            <person name="Varsani A."/>
            <person name="Kraberger S."/>
            <person name="Chatterjee A."/>
            <person name="Richet C."/>
            <person name="Fontenele R.S."/>
            <person name="Schmidlin K."/>
            <person name="Blumstein D.T."/>
        </authorList>
    </citation>
    <scope>NUCLEOTIDE SEQUENCE</scope>
    <source>
        <strain evidence="2">Mar16</strain>
    </source>
</reference>